<reference evidence="4 5" key="1">
    <citation type="journal article" date="2016" name="Int. J. Syst. Evol. Microbiol.">
        <title>Desulfotomaculum ferrireducens sp. nov., a moderately thermophilic sulfate-reducing and dissimilatory Fe(III)-reducing bacterium isolated from compost.</title>
        <authorList>
            <person name="Yang G."/>
            <person name="Guo J."/>
            <person name="Zhuang L."/>
            <person name="Yuan Y."/>
            <person name="Zhou S."/>
        </authorList>
    </citation>
    <scope>NUCLEOTIDE SEQUENCE [LARGE SCALE GENOMIC DNA]</scope>
    <source>
        <strain evidence="4 5">GSS09</strain>
    </source>
</reference>
<dbReference type="Proteomes" id="UP000189464">
    <property type="component" value="Chromosome"/>
</dbReference>
<dbReference type="InterPro" id="IPR002508">
    <property type="entry name" value="MurNAc-LAA_cat"/>
</dbReference>
<dbReference type="Gene3D" id="2.60.40.3500">
    <property type="match status" value="1"/>
</dbReference>
<dbReference type="OrthoDB" id="9806267at2"/>
<dbReference type="KEGG" id="dfg:B0537_13770"/>
<feature type="region of interest" description="Disordered" evidence="2">
    <location>
        <begin position="148"/>
        <end position="171"/>
    </location>
</feature>
<proteinExistence type="predicted"/>
<dbReference type="Gene3D" id="3.30.457.10">
    <property type="entry name" value="Copper amine oxidase-like, N-terminal domain"/>
    <property type="match status" value="1"/>
</dbReference>
<evidence type="ECO:0000313" key="5">
    <source>
        <dbReference type="Proteomes" id="UP000189464"/>
    </source>
</evidence>
<dbReference type="Pfam" id="PF01520">
    <property type="entry name" value="Amidase_3"/>
    <property type="match status" value="1"/>
</dbReference>
<keyword evidence="1 4" id="KW-0378">Hydrolase</keyword>
<dbReference type="Pfam" id="PF07833">
    <property type="entry name" value="Cu_amine_oxidN1"/>
    <property type="match status" value="1"/>
</dbReference>
<dbReference type="EMBL" id="CP019698">
    <property type="protein sequence ID" value="AQS60045.1"/>
    <property type="molecule type" value="Genomic_DNA"/>
</dbReference>
<dbReference type="STRING" id="1833852.B0537_13770"/>
<dbReference type="GO" id="GO:0009253">
    <property type="term" value="P:peptidoglycan catabolic process"/>
    <property type="evidence" value="ECO:0007669"/>
    <property type="project" value="InterPro"/>
</dbReference>
<evidence type="ECO:0000256" key="1">
    <source>
        <dbReference type="ARBA" id="ARBA00022801"/>
    </source>
</evidence>
<organism evidence="4 5">
    <name type="scientific">Desulforamulus ferrireducens</name>
    <dbReference type="NCBI Taxonomy" id="1833852"/>
    <lineage>
        <taxon>Bacteria</taxon>
        <taxon>Bacillati</taxon>
        <taxon>Bacillota</taxon>
        <taxon>Clostridia</taxon>
        <taxon>Eubacteriales</taxon>
        <taxon>Peptococcaceae</taxon>
        <taxon>Desulforamulus</taxon>
    </lineage>
</organism>
<dbReference type="PANTHER" id="PTHR30404">
    <property type="entry name" value="N-ACETYLMURAMOYL-L-ALANINE AMIDASE"/>
    <property type="match status" value="1"/>
</dbReference>
<dbReference type="SMART" id="SM00646">
    <property type="entry name" value="Ami_3"/>
    <property type="match status" value="1"/>
</dbReference>
<dbReference type="SUPFAM" id="SSF53187">
    <property type="entry name" value="Zn-dependent exopeptidases"/>
    <property type="match status" value="1"/>
</dbReference>
<evidence type="ECO:0000256" key="2">
    <source>
        <dbReference type="SAM" id="MobiDB-lite"/>
    </source>
</evidence>
<dbReference type="Pfam" id="PF11741">
    <property type="entry name" value="AMIN"/>
    <property type="match status" value="1"/>
</dbReference>
<dbReference type="PANTHER" id="PTHR30404:SF0">
    <property type="entry name" value="N-ACETYLMURAMOYL-L-ALANINE AMIDASE AMIC"/>
    <property type="match status" value="1"/>
</dbReference>
<sequence>MNKRYIILSTLLILCWLVSFPGTSLAKQPALIINEKLVQTDVSPQIIGGRMMIPLRVVSESLGAKVNWLNQEKTVTIEAKQKTLKLKVNNKVAYVNDQTLEIDAPPQLIQNRTFVPLRFIGENLDSEVIWDQENYQAIIKAKKTNSDLDYLPTPSDEKPDQEEPKDQVENPRTLTRVKYQENDNQTIIDLRVEKGQYQVMELTNPDRLVIDLLETSKGVDSETTINTQLVSTIRVGQFTPTTTRVVLELKERVTYQINQSSKETSIVLSLKTTADNSTPQQSDDVYAQKVINDNNIIVVDAGHGGKDVGGIGVSGRYEKDINLGIALKLRDALESRGFQVHMIRTDDTFVELMDIANITNEVNPFAFVSIHANKAVGKPDVTGVETYTYYGTDPTLANLVQSSIVAKTKQVDRKVKEAGFVVIKYTRVPSILVETGFMTNAAEEDFLHDPDNQTLIAEAIAEGVAKFKEINNKALTSTP</sequence>
<dbReference type="Gene3D" id="3.40.630.40">
    <property type="entry name" value="Zn-dependent exopeptidases"/>
    <property type="match status" value="1"/>
</dbReference>
<dbReference type="SUPFAM" id="SSF55383">
    <property type="entry name" value="Copper amine oxidase, domain N"/>
    <property type="match status" value="1"/>
</dbReference>
<feature type="domain" description="MurNAc-LAA" evidence="3">
    <location>
        <begin position="356"/>
        <end position="465"/>
    </location>
</feature>
<dbReference type="AlphaFoldDB" id="A0A1S6IZ46"/>
<dbReference type="InterPro" id="IPR021731">
    <property type="entry name" value="AMIN_dom"/>
</dbReference>
<dbReference type="GO" id="GO:0030288">
    <property type="term" value="C:outer membrane-bounded periplasmic space"/>
    <property type="evidence" value="ECO:0007669"/>
    <property type="project" value="TreeGrafter"/>
</dbReference>
<feature type="compositionally biased region" description="Basic and acidic residues" evidence="2">
    <location>
        <begin position="155"/>
        <end position="169"/>
    </location>
</feature>
<dbReference type="InterPro" id="IPR012854">
    <property type="entry name" value="Cu_amine_oxidase-like_N"/>
</dbReference>
<keyword evidence="5" id="KW-1185">Reference proteome</keyword>
<evidence type="ECO:0000259" key="3">
    <source>
        <dbReference type="SMART" id="SM00646"/>
    </source>
</evidence>
<dbReference type="InterPro" id="IPR050695">
    <property type="entry name" value="N-acetylmuramoyl_amidase_3"/>
</dbReference>
<accession>A0A1S6IZ46</accession>
<dbReference type="GO" id="GO:0008745">
    <property type="term" value="F:N-acetylmuramoyl-L-alanine amidase activity"/>
    <property type="evidence" value="ECO:0007669"/>
    <property type="project" value="InterPro"/>
</dbReference>
<gene>
    <name evidence="4" type="ORF">B0537_13770</name>
</gene>
<name>A0A1S6IZ46_9FIRM</name>
<protein>
    <submittedName>
        <fullName evidence="4">Cell wall hydrolase</fullName>
    </submittedName>
</protein>
<dbReference type="CDD" id="cd02696">
    <property type="entry name" value="MurNAc-LAA"/>
    <property type="match status" value="1"/>
</dbReference>
<evidence type="ECO:0000313" key="4">
    <source>
        <dbReference type="EMBL" id="AQS60045.1"/>
    </source>
</evidence>
<dbReference type="RefSeq" id="WP_077715087.1">
    <property type="nucleotide sequence ID" value="NZ_CP019698.1"/>
</dbReference>
<dbReference type="InterPro" id="IPR036582">
    <property type="entry name" value="Mao_N_sf"/>
</dbReference>